<keyword evidence="1" id="KW-0472">Membrane</keyword>
<feature type="transmembrane region" description="Helical" evidence="1">
    <location>
        <begin position="139"/>
        <end position="159"/>
    </location>
</feature>
<dbReference type="AlphaFoldDB" id="I6ZZ30"/>
<evidence type="ECO:0000313" key="3">
    <source>
        <dbReference type="Proteomes" id="UP000009011"/>
    </source>
</evidence>
<evidence type="ECO:0000256" key="1">
    <source>
        <dbReference type="SAM" id="Phobius"/>
    </source>
</evidence>
<dbReference type="Proteomes" id="UP000009011">
    <property type="component" value="Chromosome"/>
</dbReference>
<dbReference type="RefSeq" id="WP_014855709.1">
    <property type="nucleotide sequence ID" value="NC_018178.1"/>
</dbReference>
<evidence type="ECO:0000313" key="2">
    <source>
        <dbReference type="EMBL" id="AFN74273.1"/>
    </source>
</evidence>
<dbReference type="HOGENOM" id="CLU_1494325_0_0_10"/>
<dbReference type="OrthoDB" id="9801221at2"/>
<accession>I6ZZ30</accession>
<name>I6ZZ30_MELRP</name>
<feature type="transmembrane region" description="Helical" evidence="1">
    <location>
        <begin position="47"/>
        <end position="75"/>
    </location>
</feature>
<reference evidence="2 3" key="1">
    <citation type="journal article" date="2013" name="PLoS ONE">
        <title>Genomic analysis of Melioribacter roseus, facultatively anaerobic organotrophic bacterium representing a novel deep lineage within Bacteriodetes/Chlorobi group.</title>
        <authorList>
            <person name="Kadnikov V.V."/>
            <person name="Mardanov A.V."/>
            <person name="Podosokorskaya O.A."/>
            <person name="Gavrilov S.N."/>
            <person name="Kublanov I.V."/>
            <person name="Beletsky A.V."/>
            <person name="Bonch-Osmolovskaya E.A."/>
            <person name="Ravin N.V."/>
        </authorList>
    </citation>
    <scope>NUCLEOTIDE SEQUENCE [LARGE SCALE GENOMIC DNA]</scope>
    <source>
        <strain evidence="3">JCM 17771 / P3M-2</strain>
    </source>
</reference>
<gene>
    <name evidence="2" type="ordered locus">MROS_1033</name>
</gene>
<keyword evidence="1" id="KW-1133">Transmembrane helix</keyword>
<keyword evidence="3" id="KW-1185">Reference proteome</keyword>
<proteinExistence type="predicted"/>
<protein>
    <submittedName>
        <fullName evidence="2">Uncharacterized protein</fullName>
    </submittedName>
</protein>
<dbReference type="EMBL" id="CP003557">
    <property type="protein sequence ID" value="AFN74273.1"/>
    <property type="molecule type" value="Genomic_DNA"/>
</dbReference>
<sequence length="178" mass="20939">MNNKQIRKWIPSLFFIPAVIYLIYNRGRVFLLDELNLLIHEGGHGVFAIFGKFVYTLGGTLMQIIIPSLFIFYYYKEKKYTAARIFLLWLGQNLINISVYAADASEKKLRLIGGNNVYHDWNYMLGRLNLLEHDKTIGTLFYVLAMLVFVYVLVMPLFIREYKRLSPEEEDSLEKIIR</sequence>
<keyword evidence="1" id="KW-0812">Transmembrane</keyword>
<feature type="transmembrane region" description="Helical" evidence="1">
    <location>
        <begin position="9"/>
        <end position="27"/>
    </location>
</feature>
<organism evidence="2 3">
    <name type="scientific">Melioribacter roseus (strain DSM 23840 / JCM 17771 / VKM B-2668 / P3M-2)</name>
    <dbReference type="NCBI Taxonomy" id="1191523"/>
    <lineage>
        <taxon>Bacteria</taxon>
        <taxon>Pseudomonadati</taxon>
        <taxon>Ignavibacteriota</taxon>
        <taxon>Ignavibacteria</taxon>
        <taxon>Ignavibacteriales</taxon>
        <taxon>Melioribacteraceae</taxon>
        <taxon>Melioribacter</taxon>
    </lineage>
</organism>
<dbReference type="STRING" id="1191523.MROS_1033"/>
<dbReference type="eggNOG" id="ENOG502ZC4V">
    <property type="taxonomic scope" value="Bacteria"/>
</dbReference>
<dbReference type="KEGG" id="mro:MROS_1033"/>